<comment type="caution">
    <text evidence="7">The sequence shown here is derived from an EMBL/GenBank/DDBJ whole genome shotgun (WGS) entry which is preliminary data.</text>
</comment>
<dbReference type="InterPro" id="IPR039417">
    <property type="entry name" value="Peptidase_C1A_papain-like"/>
</dbReference>
<accession>A0A5K1U859</accession>
<dbReference type="GO" id="GO:0008234">
    <property type="term" value="F:cysteine-type peptidase activity"/>
    <property type="evidence" value="ECO:0007669"/>
    <property type="project" value="InterPro"/>
</dbReference>
<evidence type="ECO:0000256" key="4">
    <source>
        <dbReference type="SAM" id="SignalP"/>
    </source>
</evidence>
<dbReference type="SMART" id="SM00848">
    <property type="entry name" value="Inhibitor_I29"/>
    <property type="match status" value="1"/>
</dbReference>
<protein>
    <submittedName>
        <fullName evidence="7">Cysteine protease putative</fullName>
    </submittedName>
</protein>
<proteinExistence type="inferred from homology"/>
<dbReference type="GO" id="GO:0006508">
    <property type="term" value="P:proteolysis"/>
    <property type="evidence" value="ECO:0007669"/>
    <property type="project" value="UniProtKB-KW"/>
</dbReference>
<keyword evidence="7" id="KW-0378">Hydrolase</keyword>
<dbReference type="OMA" id="PAAIFRV"/>
<dbReference type="VEuPathDB" id="AmoebaDB:EHI_097900"/>
<dbReference type="VEuPathDB" id="AmoebaDB:EHI8A_123040"/>
<gene>
    <name evidence="7" type="ORF">CL6EHI_097900</name>
</gene>
<name>A0A5K1U859_ENTHI</name>
<dbReference type="Proteomes" id="UP000078387">
    <property type="component" value="Unassembled WGS sequence"/>
</dbReference>
<keyword evidence="7" id="KW-0645">Protease</keyword>
<feature type="signal peptide" evidence="4">
    <location>
        <begin position="1"/>
        <end position="15"/>
    </location>
</feature>
<dbReference type="VEuPathDB" id="AmoebaDB:EHI7A_114830"/>
<keyword evidence="4" id="KW-0732">Signal</keyword>
<dbReference type="Pfam" id="PF08246">
    <property type="entry name" value="Inhibitor_I29"/>
    <property type="match status" value="1"/>
</dbReference>
<dbReference type="EMBL" id="BDEQ01000001">
    <property type="protein sequence ID" value="GAT96172.1"/>
    <property type="molecule type" value="Genomic_DNA"/>
</dbReference>
<dbReference type="PROSITE" id="PS00139">
    <property type="entry name" value="THIOL_PROTEASE_CYS"/>
    <property type="match status" value="1"/>
</dbReference>
<evidence type="ECO:0000259" key="6">
    <source>
        <dbReference type="SMART" id="SM00848"/>
    </source>
</evidence>
<dbReference type="AlphaFoldDB" id="A0A5K1U859"/>
<keyword evidence="2" id="KW-1015">Disulfide bond</keyword>
<evidence type="ECO:0000313" key="8">
    <source>
        <dbReference type="Proteomes" id="UP000078387"/>
    </source>
</evidence>
<dbReference type="SMART" id="SM00645">
    <property type="entry name" value="Pept_C1"/>
    <property type="match status" value="1"/>
</dbReference>
<dbReference type="Pfam" id="PF00112">
    <property type="entry name" value="Peptidase_C1"/>
    <property type="match status" value="1"/>
</dbReference>
<dbReference type="VEuPathDB" id="AmoebaDB:KM1_196040"/>
<evidence type="ECO:0000256" key="3">
    <source>
        <dbReference type="SAM" id="MobiDB-lite"/>
    </source>
</evidence>
<comment type="similarity">
    <text evidence="1">Belongs to the peptidase C1 family.</text>
</comment>
<feature type="domain" description="Cathepsin propeptide inhibitor" evidence="6">
    <location>
        <begin position="27"/>
        <end position="86"/>
    </location>
</feature>
<dbReference type="FunFam" id="3.90.70.10:FF:000244">
    <property type="entry name" value="Cysteine protease 18"/>
    <property type="match status" value="1"/>
</dbReference>
<dbReference type="InterPro" id="IPR013128">
    <property type="entry name" value="Peptidase_C1A"/>
</dbReference>
<organism evidence="7 8">
    <name type="scientific">Entamoeba histolytica</name>
    <dbReference type="NCBI Taxonomy" id="5759"/>
    <lineage>
        <taxon>Eukaryota</taxon>
        <taxon>Amoebozoa</taxon>
        <taxon>Evosea</taxon>
        <taxon>Archamoebae</taxon>
        <taxon>Mastigamoebida</taxon>
        <taxon>Entamoebidae</taxon>
        <taxon>Entamoeba</taxon>
    </lineage>
</organism>
<feature type="region of interest" description="Disordered" evidence="3">
    <location>
        <begin position="430"/>
        <end position="453"/>
    </location>
</feature>
<dbReference type="InterPro" id="IPR038765">
    <property type="entry name" value="Papain-like_cys_pep_sf"/>
</dbReference>
<evidence type="ECO:0000256" key="1">
    <source>
        <dbReference type="ARBA" id="ARBA00008455"/>
    </source>
</evidence>
<sequence length="473" mass="53453">MIFFVIFFIINLALAEFDMNKDDITLFKEFMSTFQKRYETPSQKLTRFALFKKNCANIRKWNAERTNERDAHFGITSRTDKLPMEYGLSRNLNDLASKTKENDVIIDGGAYPPILPESDDLPESLSYCGDYVVNNTDHPKVNLCLTPYDQGSCGSCYAASTANLGQYLYANLSYYYNVGNQSNIVIKNFTAQRWIDQKNNFYVRRCCGGNTKMMLLTQPTFSTEYEYPYVDIHTSENDINGCRNRGDQNPNVAIHLRTQKITVFGMDNTYSHSQKVTIIKKILHHYGPISVSILVDVNQTNNAIKMANYQGGIFKFPSTCNINKMGIDHQVIIVGYGVEDGEEYLIMRNSWGKWGEYDDGYMKISTETPLCGIGEIVENYSPSNYIIYAGNCILDRNCASCNSKTLVCSECKEGTTMDSRGMCLDNSYPSIPEDAVAPEEPNPDPDRLEDPPAEDSVNSLVIFSIISLIVLLI</sequence>
<evidence type="ECO:0000313" key="7">
    <source>
        <dbReference type="EMBL" id="GAT96172.1"/>
    </source>
</evidence>
<dbReference type="InterPro" id="IPR000668">
    <property type="entry name" value="Peptidase_C1A_C"/>
</dbReference>
<feature type="chain" id="PRO_5023817837" evidence="4">
    <location>
        <begin position="16"/>
        <end position="473"/>
    </location>
</feature>
<dbReference type="Gene3D" id="3.90.70.10">
    <property type="entry name" value="Cysteine proteinases"/>
    <property type="match status" value="1"/>
</dbReference>
<feature type="domain" description="Peptidase C1A papain C-terminal" evidence="5">
    <location>
        <begin position="129"/>
        <end position="382"/>
    </location>
</feature>
<dbReference type="InterPro" id="IPR013201">
    <property type="entry name" value="Prot_inhib_I29"/>
</dbReference>
<evidence type="ECO:0000259" key="5">
    <source>
        <dbReference type="SMART" id="SM00645"/>
    </source>
</evidence>
<reference evidence="7 8" key="1">
    <citation type="submission" date="2016-05" db="EMBL/GenBank/DDBJ databases">
        <title>First whole genome sequencing of Entamoeba histolytica HM1:IMSS-clone-6.</title>
        <authorList>
            <person name="Mukherjee Avik.K."/>
            <person name="Izumyama S."/>
            <person name="Nakada-Tsukui K."/>
            <person name="Nozaki T."/>
        </authorList>
    </citation>
    <scope>NUCLEOTIDE SEQUENCE [LARGE SCALE GENOMIC DNA]</scope>
    <source>
        <strain evidence="7 8">HM1:IMSS clone 6</strain>
    </source>
</reference>
<dbReference type="PANTHER" id="PTHR12411">
    <property type="entry name" value="CYSTEINE PROTEASE FAMILY C1-RELATED"/>
    <property type="match status" value="1"/>
</dbReference>
<dbReference type="InterPro" id="IPR000169">
    <property type="entry name" value="Pept_cys_AS"/>
</dbReference>
<dbReference type="SUPFAM" id="SSF54001">
    <property type="entry name" value="Cysteine proteinases"/>
    <property type="match status" value="1"/>
</dbReference>
<evidence type="ECO:0000256" key="2">
    <source>
        <dbReference type="ARBA" id="ARBA00023157"/>
    </source>
</evidence>
<dbReference type="CDD" id="cd02248">
    <property type="entry name" value="Peptidase_C1A"/>
    <property type="match status" value="1"/>
</dbReference>
<dbReference type="VEuPathDB" id="AmoebaDB:EHI5A_091790"/>